<evidence type="ECO:0000256" key="3">
    <source>
        <dbReference type="PIRSR" id="PIRSR004848-1"/>
    </source>
</evidence>
<dbReference type="SUPFAM" id="SSF51419">
    <property type="entry name" value="PLP-binding barrel"/>
    <property type="match status" value="1"/>
</dbReference>
<dbReference type="Pfam" id="PF01168">
    <property type="entry name" value="Ala_racemase_N"/>
    <property type="match status" value="1"/>
</dbReference>
<evidence type="ECO:0000313" key="6">
    <source>
        <dbReference type="EMBL" id="OEF99537.1"/>
    </source>
</evidence>
<comment type="function">
    <text evidence="2">Pyridoxal 5'-phosphate (PLP)-binding protein, which is involved in PLP homeostasis.</text>
</comment>
<gene>
    <name evidence="6" type="ORF">BHF71_08620</name>
</gene>
<feature type="modified residue" description="N6-(pyridoxal phosphate)lysine" evidence="2 3">
    <location>
        <position position="35"/>
    </location>
</feature>
<evidence type="ECO:0000259" key="5">
    <source>
        <dbReference type="Pfam" id="PF01168"/>
    </source>
</evidence>
<keyword evidence="1 2" id="KW-0663">Pyridoxal phosphate</keyword>
<dbReference type="CDD" id="cd00635">
    <property type="entry name" value="PLPDE_III_YBL036c_like"/>
    <property type="match status" value="1"/>
</dbReference>
<dbReference type="PANTHER" id="PTHR10146">
    <property type="entry name" value="PROLINE SYNTHETASE CO-TRANSCRIBED BACTERIAL HOMOLOG PROTEIN"/>
    <property type="match status" value="1"/>
</dbReference>
<dbReference type="GO" id="GO:0030170">
    <property type="term" value="F:pyridoxal phosphate binding"/>
    <property type="evidence" value="ECO:0007669"/>
    <property type="project" value="UniProtKB-UniRule"/>
</dbReference>
<dbReference type="HAMAP" id="MF_02087">
    <property type="entry name" value="PLP_homeostasis"/>
    <property type="match status" value="1"/>
</dbReference>
<reference evidence="6 7" key="1">
    <citation type="submission" date="2016-09" db="EMBL/GenBank/DDBJ databases">
        <title>Draft genome sequence for the type strain of Vulcanibacillus modesticaldus BR, a strictly anaerobic, moderately thermophilic, and nitrate-reducing bacterium from deep sea-hydrothermal vents of the Mid-Atlantic Ridge.</title>
        <authorList>
            <person name="Abin C.A."/>
            <person name="Hollibaugh J.T."/>
        </authorList>
    </citation>
    <scope>NUCLEOTIDE SEQUENCE [LARGE SCALE GENOMIC DNA]</scope>
    <source>
        <strain evidence="6 7">BR</strain>
    </source>
</reference>
<comment type="similarity">
    <text evidence="2 4">Belongs to the pyridoxal phosphate-binding protein YggS/PROSC family.</text>
</comment>
<name>A0A1D2YV25_9BACI</name>
<keyword evidence="7" id="KW-1185">Reference proteome</keyword>
<dbReference type="OrthoDB" id="9804072at2"/>
<dbReference type="RefSeq" id="WP_069656596.1">
    <property type="nucleotide sequence ID" value="NZ_MIJF01000020.1"/>
</dbReference>
<dbReference type="FunFam" id="3.20.20.10:FF:000011">
    <property type="entry name" value="Pyridoxal phosphate homeostasis protein"/>
    <property type="match status" value="1"/>
</dbReference>
<dbReference type="STRING" id="337097.BHF71_08620"/>
<dbReference type="InterPro" id="IPR001608">
    <property type="entry name" value="Ala_racemase_N"/>
</dbReference>
<proteinExistence type="inferred from homology"/>
<evidence type="ECO:0000256" key="2">
    <source>
        <dbReference type="HAMAP-Rule" id="MF_02087"/>
    </source>
</evidence>
<dbReference type="Gene3D" id="3.20.20.10">
    <property type="entry name" value="Alanine racemase"/>
    <property type="match status" value="1"/>
</dbReference>
<dbReference type="Proteomes" id="UP000243739">
    <property type="component" value="Unassembled WGS sequence"/>
</dbReference>
<protein>
    <recommendedName>
        <fullName evidence="2">Pyridoxal phosphate homeostasis protein</fullName>
        <shortName evidence="2">PLP homeostasis protein</shortName>
    </recommendedName>
</protein>
<dbReference type="NCBIfam" id="TIGR00044">
    <property type="entry name" value="YggS family pyridoxal phosphate-dependent enzyme"/>
    <property type="match status" value="1"/>
</dbReference>
<evidence type="ECO:0000256" key="1">
    <source>
        <dbReference type="ARBA" id="ARBA00022898"/>
    </source>
</evidence>
<dbReference type="InterPro" id="IPR029066">
    <property type="entry name" value="PLP-binding_barrel"/>
</dbReference>
<dbReference type="EMBL" id="MIJF01000020">
    <property type="protein sequence ID" value="OEF99537.1"/>
    <property type="molecule type" value="Genomic_DNA"/>
</dbReference>
<organism evidence="6 7">
    <name type="scientific">Vulcanibacillus modesticaldus</name>
    <dbReference type="NCBI Taxonomy" id="337097"/>
    <lineage>
        <taxon>Bacteria</taxon>
        <taxon>Bacillati</taxon>
        <taxon>Bacillota</taxon>
        <taxon>Bacilli</taxon>
        <taxon>Bacillales</taxon>
        <taxon>Bacillaceae</taxon>
        <taxon>Vulcanibacillus</taxon>
    </lineage>
</organism>
<dbReference type="PANTHER" id="PTHR10146:SF14">
    <property type="entry name" value="PYRIDOXAL PHOSPHATE HOMEOSTASIS PROTEIN"/>
    <property type="match status" value="1"/>
</dbReference>
<evidence type="ECO:0000256" key="4">
    <source>
        <dbReference type="RuleBase" id="RU004514"/>
    </source>
</evidence>
<feature type="domain" description="Alanine racemase N-terminal" evidence="5">
    <location>
        <begin position="25"/>
        <end position="223"/>
    </location>
</feature>
<dbReference type="InterPro" id="IPR011078">
    <property type="entry name" value="PyrdxlP_homeostasis"/>
</dbReference>
<accession>A0A1D2YV25</accession>
<sequence length="225" mass="25926">MSLEANLALIKERIKRSCIKSNRNQNDVKIIAVTKYVDVDQTKEVLDLGLEHLGENRVQNALPKYEKLQGRGFWHFIGRLQSKKVKQILGKFDYIHSLDRLSLAEEIDKRAKQLGIKVKCFVQVNISKEETKTGVEPENLLDFIKEVSKFDSIQLVGLMTMAPYVEDKELTRPIFRKLRELLEQINDQNILDYKLTELSMGMSNDFEVAIEEGATFIRIGSLLLK</sequence>
<comment type="cofactor">
    <cofactor evidence="3">
        <name>pyridoxal 5'-phosphate</name>
        <dbReference type="ChEBI" id="CHEBI:597326"/>
    </cofactor>
</comment>
<dbReference type="PIRSF" id="PIRSF004848">
    <property type="entry name" value="YBL036c_PLPDEIII"/>
    <property type="match status" value="1"/>
</dbReference>
<dbReference type="PROSITE" id="PS01211">
    <property type="entry name" value="UPF0001"/>
    <property type="match status" value="1"/>
</dbReference>
<evidence type="ECO:0000313" key="7">
    <source>
        <dbReference type="Proteomes" id="UP000243739"/>
    </source>
</evidence>
<dbReference type="AlphaFoldDB" id="A0A1D2YV25"/>
<comment type="caution">
    <text evidence="6">The sequence shown here is derived from an EMBL/GenBank/DDBJ whole genome shotgun (WGS) entry which is preliminary data.</text>
</comment>